<reference evidence="5 6" key="1">
    <citation type="journal article" date="2019" name="Nat. Plants">
        <title>Stout camphor tree genome fills gaps in understanding of flowering plant genome evolution.</title>
        <authorList>
            <person name="Chaw S.M."/>
            <person name="Liu Y.C."/>
            <person name="Wu Y.W."/>
            <person name="Wang H.Y."/>
            <person name="Lin C.I."/>
            <person name="Wu C.S."/>
            <person name="Ke H.M."/>
            <person name="Chang L.Y."/>
            <person name="Hsu C.Y."/>
            <person name="Yang H.T."/>
            <person name="Sudianto E."/>
            <person name="Hsu M.H."/>
            <person name="Wu K.P."/>
            <person name="Wang L.N."/>
            <person name="Leebens-Mack J.H."/>
            <person name="Tsai I.J."/>
        </authorList>
    </citation>
    <scope>NUCLEOTIDE SEQUENCE [LARGE SCALE GENOMIC DNA]</scope>
    <source>
        <strain evidence="6">cv. Chaw 1501</strain>
        <tissue evidence="5">Young leaves</tissue>
    </source>
</reference>
<dbReference type="GO" id="GO:0004497">
    <property type="term" value="F:monooxygenase activity"/>
    <property type="evidence" value="ECO:0007669"/>
    <property type="project" value="UniProtKB-KW"/>
</dbReference>
<evidence type="ECO:0000256" key="1">
    <source>
        <dbReference type="ARBA" id="ARBA00022723"/>
    </source>
</evidence>
<keyword evidence="4" id="KW-0560">Oxidoreductase</keyword>
<dbReference type="Gene3D" id="1.10.630.10">
    <property type="entry name" value="Cytochrome P450"/>
    <property type="match status" value="1"/>
</dbReference>
<dbReference type="PANTHER" id="PTHR47951:SF3">
    <property type="entry name" value="CYTOCHROME P450, FAMILY 706, SUBFAMILY A, POLYPEPTIDE 4"/>
    <property type="match status" value="1"/>
</dbReference>
<proteinExistence type="inferred from homology"/>
<evidence type="ECO:0000256" key="3">
    <source>
        <dbReference type="PIRSR" id="PIRSR602403-1"/>
    </source>
</evidence>
<dbReference type="SUPFAM" id="SSF48264">
    <property type="entry name" value="Cytochrome P450"/>
    <property type="match status" value="1"/>
</dbReference>
<keyword evidence="4" id="KW-0503">Monooxygenase</keyword>
<dbReference type="OrthoDB" id="6764281at2759"/>
<dbReference type="InterPro" id="IPR036396">
    <property type="entry name" value="Cyt_P450_sf"/>
</dbReference>
<gene>
    <name evidence="5" type="ORF">CKAN_01647900</name>
</gene>
<sequence>MVMCVAIQRDPDIWAEPLEFRPERFLMDSTSKCDFNGQDFRYLPFGSGRRVCIGIPMCREDASLIHSLSGNWPEGRSSTFRRNLVNCQEEESSSCHSHTKIIQPTHLLF</sequence>
<dbReference type="InterPro" id="IPR002403">
    <property type="entry name" value="Cyt_P450_E_grp-IV"/>
</dbReference>
<dbReference type="PROSITE" id="PS00086">
    <property type="entry name" value="CYTOCHROME_P450"/>
    <property type="match status" value="1"/>
</dbReference>
<comment type="caution">
    <text evidence="5">The sequence shown here is derived from an EMBL/GenBank/DDBJ whole genome shotgun (WGS) entry which is preliminary data.</text>
</comment>
<evidence type="ECO:0000256" key="4">
    <source>
        <dbReference type="RuleBase" id="RU000461"/>
    </source>
</evidence>
<comment type="cofactor">
    <cofactor evidence="3">
        <name>heme</name>
        <dbReference type="ChEBI" id="CHEBI:30413"/>
    </cofactor>
</comment>
<dbReference type="InterPro" id="IPR001128">
    <property type="entry name" value="Cyt_P450"/>
</dbReference>
<comment type="similarity">
    <text evidence="4">Belongs to the cytochrome P450 family.</text>
</comment>
<evidence type="ECO:0000313" key="5">
    <source>
        <dbReference type="EMBL" id="RWR87532.1"/>
    </source>
</evidence>
<dbReference type="GO" id="GO:0020037">
    <property type="term" value="F:heme binding"/>
    <property type="evidence" value="ECO:0007669"/>
    <property type="project" value="InterPro"/>
</dbReference>
<name>A0A443P9V3_9MAGN</name>
<dbReference type="GO" id="GO:0005506">
    <property type="term" value="F:iron ion binding"/>
    <property type="evidence" value="ECO:0007669"/>
    <property type="project" value="InterPro"/>
</dbReference>
<dbReference type="Pfam" id="PF00067">
    <property type="entry name" value="p450"/>
    <property type="match status" value="1"/>
</dbReference>
<dbReference type="AlphaFoldDB" id="A0A443P9V3"/>
<dbReference type="GO" id="GO:0016705">
    <property type="term" value="F:oxidoreductase activity, acting on paired donors, with incorporation or reduction of molecular oxygen"/>
    <property type="evidence" value="ECO:0007669"/>
    <property type="project" value="InterPro"/>
</dbReference>
<keyword evidence="3 4" id="KW-0349">Heme</keyword>
<keyword evidence="1 3" id="KW-0479">Metal-binding</keyword>
<dbReference type="PANTHER" id="PTHR47951">
    <property type="entry name" value="OS08G0547900 PROTEIN"/>
    <property type="match status" value="1"/>
</dbReference>
<dbReference type="InterPro" id="IPR017972">
    <property type="entry name" value="Cyt_P450_CS"/>
</dbReference>
<dbReference type="EMBL" id="QPKB01000006">
    <property type="protein sequence ID" value="RWR87532.1"/>
    <property type="molecule type" value="Genomic_DNA"/>
</dbReference>
<evidence type="ECO:0000256" key="2">
    <source>
        <dbReference type="ARBA" id="ARBA00023004"/>
    </source>
</evidence>
<evidence type="ECO:0000313" key="6">
    <source>
        <dbReference type="Proteomes" id="UP000283530"/>
    </source>
</evidence>
<keyword evidence="6" id="KW-1185">Reference proteome</keyword>
<keyword evidence="2 3" id="KW-0408">Iron</keyword>
<accession>A0A443P9V3</accession>
<dbReference type="PRINTS" id="PR00465">
    <property type="entry name" value="EP450IV"/>
</dbReference>
<protein>
    <submittedName>
        <fullName evidence="5">Flavonoid 3',5'-hydroxylase 1-like protein</fullName>
    </submittedName>
</protein>
<feature type="binding site" description="axial binding residue" evidence="3">
    <location>
        <position position="52"/>
    </location>
    <ligand>
        <name>heme</name>
        <dbReference type="ChEBI" id="CHEBI:30413"/>
    </ligand>
    <ligandPart>
        <name>Fe</name>
        <dbReference type="ChEBI" id="CHEBI:18248"/>
    </ligandPart>
</feature>
<dbReference type="Proteomes" id="UP000283530">
    <property type="component" value="Unassembled WGS sequence"/>
</dbReference>
<organism evidence="5 6">
    <name type="scientific">Cinnamomum micranthum f. kanehirae</name>
    <dbReference type="NCBI Taxonomy" id="337451"/>
    <lineage>
        <taxon>Eukaryota</taxon>
        <taxon>Viridiplantae</taxon>
        <taxon>Streptophyta</taxon>
        <taxon>Embryophyta</taxon>
        <taxon>Tracheophyta</taxon>
        <taxon>Spermatophyta</taxon>
        <taxon>Magnoliopsida</taxon>
        <taxon>Magnoliidae</taxon>
        <taxon>Laurales</taxon>
        <taxon>Lauraceae</taxon>
        <taxon>Cinnamomum</taxon>
    </lineage>
</organism>